<gene>
    <name evidence="1" type="ordered locus">sce4761</name>
</gene>
<protein>
    <submittedName>
        <fullName evidence="1">Uncharacterized protein</fullName>
    </submittedName>
</protein>
<dbReference type="BioCyc" id="SCEL448385:SCE_RS24445-MONOMER"/>
<organism evidence="1 2">
    <name type="scientific">Sorangium cellulosum (strain So ce56)</name>
    <name type="common">Polyangium cellulosum (strain So ce56)</name>
    <dbReference type="NCBI Taxonomy" id="448385"/>
    <lineage>
        <taxon>Bacteria</taxon>
        <taxon>Pseudomonadati</taxon>
        <taxon>Myxococcota</taxon>
        <taxon>Polyangia</taxon>
        <taxon>Polyangiales</taxon>
        <taxon>Polyangiaceae</taxon>
        <taxon>Sorangium</taxon>
    </lineage>
</organism>
<dbReference type="KEGG" id="scl:sce4761"/>
<dbReference type="AlphaFoldDB" id="A9FEU7"/>
<reference evidence="1 2" key="1">
    <citation type="journal article" date="2007" name="Nat. Biotechnol.">
        <title>Complete genome sequence of the myxobacterium Sorangium cellulosum.</title>
        <authorList>
            <person name="Schneiker S."/>
            <person name="Perlova O."/>
            <person name="Kaiser O."/>
            <person name="Gerth K."/>
            <person name="Alici A."/>
            <person name="Altmeyer M.O."/>
            <person name="Bartels D."/>
            <person name="Bekel T."/>
            <person name="Beyer S."/>
            <person name="Bode E."/>
            <person name="Bode H.B."/>
            <person name="Bolten C.J."/>
            <person name="Choudhuri J.V."/>
            <person name="Doss S."/>
            <person name="Elnakady Y.A."/>
            <person name="Frank B."/>
            <person name="Gaigalat L."/>
            <person name="Goesmann A."/>
            <person name="Groeger C."/>
            <person name="Gross F."/>
            <person name="Jelsbak L."/>
            <person name="Jelsbak L."/>
            <person name="Kalinowski J."/>
            <person name="Kegler C."/>
            <person name="Knauber T."/>
            <person name="Konietzny S."/>
            <person name="Kopp M."/>
            <person name="Krause L."/>
            <person name="Krug D."/>
            <person name="Linke B."/>
            <person name="Mahmud T."/>
            <person name="Martinez-Arias R."/>
            <person name="McHardy A.C."/>
            <person name="Merai M."/>
            <person name="Meyer F."/>
            <person name="Mormann S."/>
            <person name="Munoz-Dorado J."/>
            <person name="Perez J."/>
            <person name="Pradella S."/>
            <person name="Rachid S."/>
            <person name="Raddatz G."/>
            <person name="Rosenau F."/>
            <person name="Rueckert C."/>
            <person name="Sasse F."/>
            <person name="Scharfe M."/>
            <person name="Schuster S.C."/>
            <person name="Suen G."/>
            <person name="Treuner-Lange A."/>
            <person name="Velicer G.J."/>
            <person name="Vorholter F.-J."/>
            <person name="Weissman K.J."/>
            <person name="Welch R.D."/>
            <person name="Wenzel S.C."/>
            <person name="Whitworth D.E."/>
            <person name="Wilhelm S."/>
            <person name="Wittmann C."/>
            <person name="Bloecker H."/>
            <person name="Puehler A."/>
            <person name="Mueller R."/>
        </authorList>
    </citation>
    <scope>NUCLEOTIDE SEQUENCE [LARGE SCALE GENOMIC DNA]</scope>
    <source>
        <strain evidence="2">So ce56</strain>
    </source>
</reference>
<evidence type="ECO:0000313" key="1">
    <source>
        <dbReference type="EMBL" id="CAN94924.1"/>
    </source>
</evidence>
<keyword evidence="2" id="KW-1185">Reference proteome</keyword>
<dbReference type="HOGENOM" id="CLU_1795229_0_0_7"/>
<sequence>MTRYLFTNYRKIDGADYKDERVWAGPWLKAEQFLGHEVAQLRAVLKEYGIEGDDPFAIPCGKFDGLAEVPLERWTVTEGGQPIFDVWNYSDSGTVFRHGGTEIVGVFVQFGGEFDDEALAAALEASRKAARAADPSASLPHSFT</sequence>
<accession>A9FEU7</accession>
<dbReference type="EMBL" id="AM746676">
    <property type="protein sequence ID" value="CAN94924.1"/>
    <property type="molecule type" value="Genomic_DNA"/>
</dbReference>
<proteinExistence type="predicted"/>
<evidence type="ECO:0000313" key="2">
    <source>
        <dbReference type="Proteomes" id="UP000002139"/>
    </source>
</evidence>
<dbReference type="Proteomes" id="UP000002139">
    <property type="component" value="Chromosome"/>
</dbReference>
<name>A9FEU7_SORC5</name>
<dbReference type="RefSeq" id="WP_012237393.1">
    <property type="nucleotide sequence ID" value="NC_010162.1"/>
</dbReference>